<dbReference type="AlphaFoldDB" id="A0A4S4BZT7"/>
<feature type="active site" description="Proton acceptor" evidence="6">
    <location>
        <position position="179"/>
    </location>
</feature>
<feature type="modified residue" description="N6-(pyridoxal phosphate)lysine" evidence="7">
    <location>
        <position position="179"/>
    </location>
</feature>
<evidence type="ECO:0000256" key="2">
    <source>
        <dbReference type="ARBA" id="ARBA00022576"/>
    </source>
</evidence>
<comment type="caution">
    <text evidence="9">The sequence shown here is derived from an EMBL/GenBank/DDBJ whole genome shotgun (WGS) entry which is preliminary data.</text>
</comment>
<evidence type="ECO:0000313" key="10">
    <source>
        <dbReference type="Proteomes" id="UP000310334"/>
    </source>
</evidence>
<keyword evidence="3 9" id="KW-0808">Transferase</keyword>
<dbReference type="EMBL" id="SSNT01000006">
    <property type="protein sequence ID" value="THF80713.1"/>
    <property type="molecule type" value="Genomic_DNA"/>
</dbReference>
<dbReference type="PANTHER" id="PTHR30244">
    <property type="entry name" value="TRANSAMINASE"/>
    <property type="match status" value="1"/>
</dbReference>
<dbReference type="RefSeq" id="WP_136353383.1">
    <property type="nucleotide sequence ID" value="NZ_CP046266.1"/>
</dbReference>
<gene>
    <name evidence="9" type="ORF">E6W99_09205</name>
</gene>
<dbReference type="InterPro" id="IPR015424">
    <property type="entry name" value="PyrdxlP-dep_Trfase"/>
</dbReference>
<evidence type="ECO:0000256" key="3">
    <source>
        <dbReference type="ARBA" id="ARBA00022679"/>
    </source>
</evidence>
<dbReference type="Gene3D" id="3.40.640.10">
    <property type="entry name" value="Type I PLP-dependent aspartate aminotransferase-like (Major domain)"/>
    <property type="match status" value="1"/>
</dbReference>
<dbReference type="GO" id="GO:0030170">
    <property type="term" value="F:pyridoxal phosphate binding"/>
    <property type="evidence" value="ECO:0007669"/>
    <property type="project" value="TreeGrafter"/>
</dbReference>
<evidence type="ECO:0000256" key="4">
    <source>
        <dbReference type="ARBA" id="ARBA00022898"/>
    </source>
</evidence>
<evidence type="ECO:0000256" key="7">
    <source>
        <dbReference type="PIRSR" id="PIRSR000390-2"/>
    </source>
</evidence>
<protein>
    <submittedName>
        <fullName evidence="9">Aminotransferase class I/II-fold pyridoxal phosphate-dependent enzyme</fullName>
    </submittedName>
</protein>
<evidence type="ECO:0000256" key="5">
    <source>
        <dbReference type="ARBA" id="ARBA00037999"/>
    </source>
</evidence>
<dbReference type="GO" id="GO:0008483">
    <property type="term" value="F:transaminase activity"/>
    <property type="evidence" value="ECO:0007669"/>
    <property type="project" value="UniProtKB-KW"/>
</dbReference>
<dbReference type="SUPFAM" id="SSF53383">
    <property type="entry name" value="PLP-dependent transferases"/>
    <property type="match status" value="1"/>
</dbReference>
<sequence>MSGNELIYINDAFESNWIAPLGPNVDAFEREIANYVGVSEAVAVSSGTAAIHLALSLLEVKKGDKVFCSTLTFVASANPILYQGAEPVFIDSEPDTWNMSPQALKRALQESFNEGIIPKAVIVVNLYGQSAKMDEIVSICNQYDVPIIEDAAESLGSTYKDKASGTFGKFGVFSFNGNKIITTSSGGMLVSDEKELLNKARFLATQAKDPAPHYQHSTVGFNYRMSNILAGIGRAQLEVLEERVLARRLIFERYKHELGSIPGIKFMPELSNTNSNRWLTALTIDEKIAGISKDYVLNSLADENIEARPVWKPLHMQPLFEGARFYLHSENINISEHLFTTGMCLPSGSNITDGDQMRIINCIKDCLKISV</sequence>
<reference evidence="9 10" key="1">
    <citation type="submission" date="2019-04" db="EMBL/GenBank/DDBJ databases">
        <title>Bacillus sediminilitoris sp. nov., isolated from a tidal flat sediment on the East China Sea.</title>
        <authorList>
            <person name="Wei Y."/>
            <person name="Mao H."/>
            <person name="Fang J."/>
        </authorList>
    </citation>
    <scope>NUCLEOTIDE SEQUENCE [LARGE SCALE GENOMIC DNA]</scope>
    <source>
        <strain evidence="9 10">DSL-17</strain>
    </source>
</reference>
<evidence type="ECO:0000256" key="6">
    <source>
        <dbReference type="PIRSR" id="PIRSR000390-1"/>
    </source>
</evidence>
<evidence type="ECO:0000313" key="9">
    <source>
        <dbReference type="EMBL" id="THF80713.1"/>
    </source>
</evidence>
<comment type="cofactor">
    <cofactor evidence="1">
        <name>pyridoxal 5'-phosphate</name>
        <dbReference type="ChEBI" id="CHEBI:597326"/>
    </cofactor>
</comment>
<dbReference type="InterPro" id="IPR015422">
    <property type="entry name" value="PyrdxlP-dep_Trfase_small"/>
</dbReference>
<accession>A0A4S4BZT7</accession>
<dbReference type="Pfam" id="PF01041">
    <property type="entry name" value="DegT_DnrJ_EryC1"/>
    <property type="match status" value="1"/>
</dbReference>
<dbReference type="PIRSF" id="PIRSF000390">
    <property type="entry name" value="PLP_StrS"/>
    <property type="match status" value="1"/>
</dbReference>
<dbReference type="Proteomes" id="UP000310334">
    <property type="component" value="Unassembled WGS sequence"/>
</dbReference>
<dbReference type="InterPro" id="IPR015421">
    <property type="entry name" value="PyrdxlP-dep_Trfase_major"/>
</dbReference>
<keyword evidence="4 7" id="KW-0663">Pyridoxal phosphate</keyword>
<dbReference type="OrthoDB" id="9810913at2"/>
<comment type="similarity">
    <text evidence="5 8">Belongs to the DegT/DnrJ/EryC1 family.</text>
</comment>
<dbReference type="CDD" id="cd00616">
    <property type="entry name" value="AHBA_syn"/>
    <property type="match status" value="1"/>
</dbReference>
<proteinExistence type="inferred from homology"/>
<evidence type="ECO:0000256" key="1">
    <source>
        <dbReference type="ARBA" id="ARBA00001933"/>
    </source>
</evidence>
<organism evidence="9 10">
    <name type="scientific">Metabacillus sediminilitoris</name>
    <dbReference type="NCBI Taxonomy" id="2567941"/>
    <lineage>
        <taxon>Bacteria</taxon>
        <taxon>Bacillati</taxon>
        <taxon>Bacillota</taxon>
        <taxon>Bacilli</taxon>
        <taxon>Bacillales</taxon>
        <taxon>Bacillaceae</taxon>
        <taxon>Metabacillus</taxon>
    </lineage>
</organism>
<dbReference type="GO" id="GO:0000271">
    <property type="term" value="P:polysaccharide biosynthetic process"/>
    <property type="evidence" value="ECO:0007669"/>
    <property type="project" value="TreeGrafter"/>
</dbReference>
<dbReference type="InterPro" id="IPR000653">
    <property type="entry name" value="DegT/StrS_aminotransferase"/>
</dbReference>
<evidence type="ECO:0000256" key="8">
    <source>
        <dbReference type="RuleBase" id="RU004508"/>
    </source>
</evidence>
<keyword evidence="10" id="KW-1185">Reference proteome</keyword>
<keyword evidence="2 9" id="KW-0032">Aminotransferase</keyword>
<dbReference type="FunFam" id="3.40.640.10:FF:000090">
    <property type="entry name" value="Pyridoxal phosphate-dependent aminotransferase"/>
    <property type="match status" value="1"/>
</dbReference>
<dbReference type="PANTHER" id="PTHR30244:SF34">
    <property type="entry name" value="DTDP-4-AMINO-4,6-DIDEOXYGALACTOSE TRANSAMINASE"/>
    <property type="match status" value="1"/>
</dbReference>
<name>A0A4S4BZT7_9BACI</name>
<dbReference type="Gene3D" id="3.90.1150.10">
    <property type="entry name" value="Aspartate Aminotransferase, domain 1"/>
    <property type="match status" value="1"/>
</dbReference>